<dbReference type="SMART" id="SM00256">
    <property type="entry name" value="FBOX"/>
    <property type="match status" value="1"/>
</dbReference>
<evidence type="ECO:0000313" key="4">
    <source>
        <dbReference type="Proteomes" id="UP000029121"/>
    </source>
</evidence>
<reference evidence="4" key="1">
    <citation type="journal article" date="2013" name="Nat. Genet.">
        <title>The Capsella rubella genome and the genomic consequences of rapid mating system evolution.</title>
        <authorList>
            <person name="Slotte T."/>
            <person name="Hazzouri K.M."/>
            <person name="Agren J.A."/>
            <person name="Koenig D."/>
            <person name="Maumus F."/>
            <person name="Guo Y.L."/>
            <person name="Steige K."/>
            <person name="Platts A.E."/>
            <person name="Escobar J.S."/>
            <person name="Newman L.K."/>
            <person name="Wang W."/>
            <person name="Mandakova T."/>
            <person name="Vello E."/>
            <person name="Smith L.M."/>
            <person name="Henz S.R."/>
            <person name="Steffen J."/>
            <person name="Takuno S."/>
            <person name="Brandvain Y."/>
            <person name="Coop G."/>
            <person name="Andolfatto P."/>
            <person name="Hu T.T."/>
            <person name="Blanchette M."/>
            <person name="Clark R.M."/>
            <person name="Quesneville H."/>
            <person name="Nordborg M."/>
            <person name="Gaut B.S."/>
            <person name="Lysak M.A."/>
            <person name="Jenkins J."/>
            <person name="Grimwood J."/>
            <person name="Chapman J."/>
            <person name="Prochnik S."/>
            <person name="Shu S."/>
            <person name="Rokhsar D."/>
            <person name="Schmutz J."/>
            <person name="Weigel D."/>
            <person name="Wright S.I."/>
        </authorList>
    </citation>
    <scope>NUCLEOTIDE SEQUENCE [LARGE SCALE GENOMIC DNA]</scope>
    <source>
        <strain evidence="4">cv. Monte Gargano</strain>
    </source>
</reference>
<dbReference type="SUPFAM" id="SSF81383">
    <property type="entry name" value="F-box domain"/>
    <property type="match status" value="1"/>
</dbReference>
<sequence>MEEPKDKLETIQRKRNKRTKSSSSSSSSISLPSLPLDLISDIFLRLPTKSVVRLGCVSKLWSTLTIDPYLTTPVETRPNLLLFFKVGVRFFVFSLYQHNRNPNSFYYSSSQPISDFYHITCPKYCSFTIKHESVHGLISLQRGATPIVWNPTKREFTTLTKPNESWKNITVFLGYDPIEGKHKVVCMPYYYNQEYDECRVLTLGSAQEQWRTVKTNYKHRHLIGSRTGDYGNSTCINGVIYYRATIGRDWVIMRFDVRSEKFDDAMKLPRDDIYNYWPVVMVSNQGRLLCVSAGTARDSVSVWVLKDAEKIEWVNHIFLPLKHYGRGLKDKFRLIGVTGDGEFIYVPTTALQSDLDIIYINPMTKTFRRVEYNGIADYAFRHRYGLGVRPLRGIQYFPNHVEPFTS</sequence>
<keyword evidence="4" id="KW-1185">Reference proteome</keyword>
<evidence type="ECO:0000256" key="1">
    <source>
        <dbReference type="SAM" id="MobiDB-lite"/>
    </source>
</evidence>
<dbReference type="KEGG" id="crb:17897687"/>
<proteinExistence type="predicted"/>
<dbReference type="NCBIfam" id="TIGR01640">
    <property type="entry name" value="F_box_assoc_1"/>
    <property type="match status" value="1"/>
</dbReference>
<feature type="region of interest" description="Disordered" evidence="1">
    <location>
        <begin position="1"/>
        <end position="30"/>
    </location>
</feature>
<dbReference type="PANTHER" id="PTHR31111">
    <property type="entry name" value="BNAA05G37150D PROTEIN-RELATED"/>
    <property type="match status" value="1"/>
</dbReference>
<dbReference type="PROSITE" id="PS50181">
    <property type="entry name" value="FBOX"/>
    <property type="match status" value="1"/>
</dbReference>
<dbReference type="Pfam" id="PF00646">
    <property type="entry name" value="F-box"/>
    <property type="match status" value="1"/>
</dbReference>
<name>R0GPQ4_9BRAS</name>
<evidence type="ECO:0000259" key="2">
    <source>
        <dbReference type="PROSITE" id="PS50181"/>
    </source>
</evidence>
<dbReference type="InterPro" id="IPR017451">
    <property type="entry name" value="F-box-assoc_interact_dom"/>
</dbReference>
<dbReference type="InterPro" id="IPR036047">
    <property type="entry name" value="F-box-like_dom_sf"/>
</dbReference>
<dbReference type="InterPro" id="IPR013187">
    <property type="entry name" value="F-box-assoc_dom_typ3"/>
</dbReference>
<dbReference type="Gene3D" id="1.20.1280.50">
    <property type="match status" value="1"/>
</dbReference>
<gene>
    <name evidence="3" type="ORF">CARUB_v10012620mg</name>
</gene>
<dbReference type="Proteomes" id="UP000029121">
    <property type="component" value="Unassembled WGS sequence"/>
</dbReference>
<organism evidence="3 4">
    <name type="scientific">Capsella rubella</name>
    <dbReference type="NCBI Taxonomy" id="81985"/>
    <lineage>
        <taxon>Eukaryota</taxon>
        <taxon>Viridiplantae</taxon>
        <taxon>Streptophyta</taxon>
        <taxon>Embryophyta</taxon>
        <taxon>Tracheophyta</taxon>
        <taxon>Spermatophyta</taxon>
        <taxon>Magnoliopsida</taxon>
        <taxon>eudicotyledons</taxon>
        <taxon>Gunneridae</taxon>
        <taxon>Pentapetalae</taxon>
        <taxon>rosids</taxon>
        <taxon>malvids</taxon>
        <taxon>Brassicales</taxon>
        <taxon>Brassicaceae</taxon>
        <taxon>Camelineae</taxon>
        <taxon>Capsella</taxon>
    </lineage>
</organism>
<protein>
    <recommendedName>
        <fullName evidence="2">F-box domain-containing protein</fullName>
    </recommendedName>
</protein>
<feature type="compositionally biased region" description="Basic and acidic residues" evidence="1">
    <location>
        <begin position="1"/>
        <end position="12"/>
    </location>
</feature>
<dbReference type="STRING" id="81985.R0GPQ4"/>
<evidence type="ECO:0000313" key="3">
    <source>
        <dbReference type="EMBL" id="EOA37766.1"/>
    </source>
</evidence>
<dbReference type="InterPro" id="IPR001810">
    <property type="entry name" value="F-box_dom"/>
</dbReference>
<dbReference type="OrthoDB" id="1088663at2759"/>
<feature type="compositionally biased region" description="Low complexity" evidence="1">
    <location>
        <begin position="21"/>
        <end position="30"/>
    </location>
</feature>
<feature type="domain" description="F-box" evidence="2">
    <location>
        <begin position="28"/>
        <end position="74"/>
    </location>
</feature>
<dbReference type="Pfam" id="PF08268">
    <property type="entry name" value="FBA_3"/>
    <property type="match status" value="1"/>
</dbReference>
<dbReference type="PANTHER" id="PTHR31111:SF42">
    <property type="entry name" value="F-BOX DOMAIN-CONTAINING PROTEIN"/>
    <property type="match status" value="1"/>
</dbReference>
<accession>R0GPQ4</accession>
<dbReference type="EMBL" id="KB870805">
    <property type="protein sequence ID" value="EOA37766.1"/>
    <property type="molecule type" value="Genomic_DNA"/>
</dbReference>
<dbReference type="AlphaFoldDB" id="R0GPQ4"/>